<dbReference type="EMBL" id="DWZD01000053">
    <property type="protein sequence ID" value="HJA80092.1"/>
    <property type="molecule type" value="Genomic_DNA"/>
</dbReference>
<organism evidence="3 4">
    <name type="scientific">Candidatus Desulfovibrio intestinavium</name>
    <dbReference type="NCBI Taxonomy" id="2838534"/>
    <lineage>
        <taxon>Bacteria</taxon>
        <taxon>Pseudomonadati</taxon>
        <taxon>Thermodesulfobacteriota</taxon>
        <taxon>Desulfovibrionia</taxon>
        <taxon>Desulfovibrionales</taxon>
        <taxon>Desulfovibrionaceae</taxon>
        <taxon>Desulfovibrio</taxon>
    </lineage>
</organism>
<reference evidence="3" key="1">
    <citation type="journal article" date="2021" name="PeerJ">
        <title>Extensive microbial diversity within the chicken gut microbiome revealed by metagenomics and culture.</title>
        <authorList>
            <person name="Gilroy R."/>
            <person name="Ravi A."/>
            <person name="Getino M."/>
            <person name="Pursley I."/>
            <person name="Horton D.L."/>
            <person name="Alikhan N.F."/>
            <person name="Baker D."/>
            <person name="Gharbi K."/>
            <person name="Hall N."/>
            <person name="Watson M."/>
            <person name="Adriaenssens E.M."/>
            <person name="Foster-Nyarko E."/>
            <person name="Jarju S."/>
            <person name="Secka A."/>
            <person name="Antonio M."/>
            <person name="Oren A."/>
            <person name="Chaudhuri R.R."/>
            <person name="La Ragione R."/>
            <person name="Hildebrand F."/>
            <person name="Pallen M.J."/>
        </authorList>
    </citation>
    <scope>NUCLEOTIDE SEQUENCE</scope>
    <source>
        <strain evidence="3">5032</strain>
    </source>
</reference>
<evidence type="ECO:0000313" key="3">
    <source>
        <dbReference type="EMBL" id="HJA80092.1"/>
    </source>
</evidence>
<feature type="signal peptide" evidence="2">
    <location>
        <begin position="1"/>
        <end position="16"/>
    </location>
</feature>
<gene>
    <name evidence="3" type="ORF">H9784_11100</name>
</gene>
<feature type="compositionally biased region" description="Polar residues" evidence="1">
    <location>
        <begin position="204"/>
        <end position="218"/>
    </location>
</feature>
<accession>A0A9D2HPU1</accession>
<evidence type="ECO:0000256" key="1">
    <source>
        <dbReference type="SAM" id="MobiDB-lite"/>
    </source>
</evidence>
<evidence type="ECO:0008006" key="5">
    <source>
        <dbReference type="Google" id="ProtNLM"/>
    </source>
</evidence>
<dbReference type="Proteomes" id="UP000823821">
    <property type="component" value="Unassembled WGS sequence"/>
</dbReference>
<dbReference type="PROSITE" id="PS51257">
    <property type="entry name" value="PROKAR_LIPOPROTEIN"/>
    <property type="match status" value="1"/>
</dbReference>
<keyword evidence="2" id="KW-0732">Signal</keyword>
<comment type="caution">
    <text evidence="3">The sequence shown here is derived from an EMBL/GenBank/DDBJ whole genome shotgun (WGS) entry which is preliminary data.</text>
</comment>
<protein>
    <recommendedName>
        <fullName evidence="5">Lipoprotein</fullName>
    </recommendedName>
</protein>
<name>A0A9D2HPU1_9BACT</name>
<reference evidence="3" key="2">
    <citation type="submission" date="2021-04" db="EMBL/GenBank/DDBJ databases">
        <authorList>
            <person name="Gilroy R."/>
        </authorList>
    </citation>
    <scope>NUCLEOTIDE SEQUENCE</scope>
    <source>
        <strain evidence="3">5032</strain>
    </source>
</reference>
<dbReference type="AlphaFoldDB" id="A0A9D2HPU1"/>
<feature type="chain" id="PRO_5039698323" description="Lipoprotein" evidence="2">
    <location>
        <begin position="17"/>
        <end position="236"/>
    </location>
</feature>
<sequence length="236" mass="25939">MFFRSAALLICLCLLAGCGARTVAVIDDKGFAEMSRRMPEEMRARKLLTKDGDYLSRLDFESRPYGDILFATLSPDFLFDDTGGHVYFGETFRATRTPTSRVSLRENGFTLRHPTQTVTLSMLGVLDWDDDGTDEWLAACRVEPLRGSRVRTYYILIPPPARAGQPLKASVAALYECYGLACTMYVNKALALHGEGNDPATPATPVQDSVPGLQQVTEPPSARKADGEAALEEHSL</sequence>
<evidence type="ECO:0000313" key="4">
    <source>
        <dbReference type="Proteomes" id="UP000823821"/>
    </source>
</evidence>
<feature type="region of interest" description="Disordered" evidence="1">
    <location>
        <begin position="198"/>
        <end position="236"/>
    </location>
</feature>
<proteinExistence type="predicted"/>
<feature type="compositionally biased region" description="Basic and acidic residues" evidence="1">
    <location>
        <begin position="221"/>
        <end position="236"/>
    </location>
</feature>
<evidence type="ECO:0000256" key="2">
    <source>
        <dbReference type="SAM" id="SignalP"/>
    </source>
</evidence>